<keyword evidence="1" id="KW-1133">Transmembrane helix</keyword>
<evidence type="ECO:0000313" key="2">
    <source>
        <dbReference type="EMBL" id="CAA9238409.1"/>
    </source>
</evidence>
<keyword evidence="1" id="KW-0812">Transmembrane</keyword>
<dbReference type="PANTHER" id="PTHR36109:SF2">
    <property type="entry name" value="MEMBRANE PROTEIN"/>
    <property type="match status" value="1"/>
</dbReference>
<reference evidence="2" key="1">
    <citation type="submission" date="2020-02" db="EMBL/GenBank/DDBJ databases">
        <authorList>
            <person name="Meier V. D."/>
        </authorList>
    </citation>
    <scope>NUCLEOTIDE SEQUENCE</scope>
    <source>
        <strain evidence="2">AVDCRST_MAG10</strain>
    </source>
</reference>
<organism evidence="2">
    <name type="scientific">uncultured Acidimicrobiales bacterium</name>
    <dbReference type="NCBI Taxonomy" id="310071"/>
    <lineage>
        <taxon>Bacteria</taxon>
        <taxon>Bacillati</taxon>
        <taxon>Actinomycetota</taxon>
        <taxon>Acidimicrobiia</taxon>
        <taxon>Acidimicrobiales</taxon>
        <taxon>environmental samples</taxon>
    </lineage>
</organism>
<keyword evidence="1" id="KW-0472">Membrane</keyword>
<sequence>MTQITGQNVVATFPDLDKANAAALALSRAGIEANKVSILGREQEQAASDPDTRLRDMEATGEVAKRAGAAGGAGAALGMAAGAAAFVIPGVGPIIGSGIWAGVLAGGIAGGVIGGMVGGVGALSLEEFDLKYQGVLRDGKAMVAVAVDDEAGADEARQLLEKESPEDIHMIDATGERIGD</sequence>
<name>A0A6J4I2K7_9ACTN</name>
<dbReference type="PANTHER" id="PTHR36109">
    <property type="entry name" value="MEMBRANE PROTEIN-RELATED"/>
    <property type="match status" value="1"/>
</dbReference>
<evidence type="ECO:0000256" key="1">
    <source>
        <dbReference type="SAM" id="Phobius"/>
    </source>
</evidence>
<evidence type="ECO:0008006" key="3">
    <source>
        <dbReference type="Google" id="ProtNLM"/>
    </source>
</evidence>
<dbReference type="InterPro" id="IPR052948">
    <property type="entry name" value="Low_temp-induced_all0457"/>
</dbReference>
<dbReference type="AlphaFoldDB" id="A0A6J4I2K7"/>
<accession>A0A6J4I2K7</accession>
<gene>
    <name evidence="2" type="ORF">AVDCRST_MAG10-1485</name>
</gene>
<protein>
    <recommendedName>
        <fullName evidence="3">General stress protein 17M-like domain-containing protein</fullName>
    </recommendedName>
</protein>
<dbReference type="EMBL" id="CADCTB010000098">
    <property type="protein sequence ID" value="CAA9238409.1"/>
    <property type="molecule type" value="Genomic_DNA"/>
</dbReference>
<proteinExistence type="predicted"/>
<feature type="transmembrane region" description="Helical" evidence="1">
    <location>
        <begin position="94"/>
        <end position="123"/>
    </location>
</feature>
<feature type="transmembrane region" description="Helical" evidence="1">
    <location>
        <begin position="67"/>
        <end position="88"/>
    </location>
</feature>